<gene>
    <name evidence="1" type="ORF">DRJ31_10845</name>
</gene>
<organism evidence="1 2">
    <name type="scientific">Thermoproteota archaeon</name>
    <dbReference type="NCBI Taxonomy" id="2056631"/>
    <lineage>
        <taxon>Archaea</taxon>
        <taxon>Thermoproteota</taxon>
    </lineage>
</organism>
<comment type="caution">
    <text evidence="1">The sequence shown here is derived from an EMBL/GenBank/DDBJ whole genome shotgun (WGS) entry which is preliminary data.</text>
</comment>
<dbReference type="AlphaFoldDB" id="A0A497EJX7"/>
<reference evidence="1 2" key="1">
    <citation type="submission" date="2018-06" db="EMBL/GenBank/DDBJ databases">
        <title>Extensive metabolic versatility and redundancy in microbially diverse, dynamic hydrothermal sediments.</title>
        <authorList>
            <person name="Dombrowski N."/>
            <person name="Teske A."/>
            <person name="Baker B.J."/>
        </authorList>
    </citation>
    <scope>NUCLEOTIDE SEQUENCE [LARGE SCALE GENOMIC DNA]</scope>
    <source>
        <strain evidence="1">B66_G16</strain>
    </source>
</reference>
<dbReference type="EMBL" id="QMQV01000232">
    <property type="protein sequence ID" value="RLE45741.1"/>
    <property type="molecule type" value="Genomic_DNA"/>
</dbReference>
<evidence type="ECO:0000313" key="2">
    <source>
        <dbReference type="Proteomes" id="UP000278475"/>
    </source>
</evidence>
<name>A0A497EJX7_9CREN</name>
<protein>
    <submittedName>
        <fullName evidence="1">Uncharacterized protein</fullName>
    </submittedName>
</protein>
<proteinExistence type="predicted"/>
<evidence type="ECO:0000313" key="1">
    <source>
        <dbReference type="EMBL" id="RLE45741.1"/>
    </source>
</evidence>
<accession>A0A497EJX7</accession>
<sequence length="156" mass="16547">MRISKTRKGISPIVATLALIALAIAGSSIVWQMMQKSVTAYSTNVNLMATQSELKTSGNYAYLILTLKNAGDYTASIVSAKVIDPATGLPLNITLATGNETTLVSYEPPIEINPGDSTTLTITGIEGVTVGEDYIVELNVSSMGTYRSWALSVKAR</sequence>
<dbReference type="Proteomes" id="UP000278475">
    <property type="component" value="Unassembled WGS sequence"/>
</dbReference>